<reference evidence="2" key="1">
    <citation type="journal article" date="2019" name="Int. J. Syst. Evol. Microbiol.">
        <title>The Global Catalogue of Microorganisms (GCM) 10K type strain sequencing project: providing services to taxonomists for standard genome sequencing and annotation.</title>
        <authorList>
            <consortium name="The Broad Institute Genomics Platform"/>
            <consortium name="The Broad Institute Genome Sequencing Center for Infectious Disease"/>
            <person name="Wu L."/>
            <person name="Ma J."/>
        </authorList>
    </citation>
    <scope>NUCLEOTIDE SEQUENCE [LARGE SCALE GENOMIC DNA]</scope>
    <source>
        <strain evidence="2">CCUG 50347</strain>
    </source>
</reference>
<accession>A0ABV9RJY7</accession>
<dbReference type="RefSeq" id="WP_274188584.1">
    <property type="nucleotide sequence ID" value="NZ_BAABHN010000034.1"/>
</dbReference>
<evidence type="ECO:0000313" key="1">
    <source>
        <dbReference type="EMBL" id="MFC4833819.1"/>
    </source>
</evidence>
<organism evidence="1 2">
    <name type="scientific">Actinomycetospora chibensis</name>
    <dbReference type="NCBI Taxonomy" id="663606"/>
    <lineage>
        <taxon>Bacteria</taxon>
        <taxon>Bacillati</taxon>
        <taxon>Actinomycetota</taxon>
        <taxon>Actinomycetes</taxon>
        <taxon>Pseudonocardiales</taxon>
        <taxon>Pseudonocardiaceae</taxon>
        <taxon>Actinomycetospora</taxon>
    </lineage>
</organism>
<dbReference type="Proteomes" id="UP001595909">
    <property type="component" value="Unassembled WGS sequence"/>
</dbReference>
<sequence>MQRVEDSPTDSVGFDVLEVQVAAPEAVPSTDTKVEHVVVGGPVAVPPDIEVGMRAEALGDVGDPALALAGLPVR</sequence>
<comment type="caution">
    <text evidence="1">The sequence shown here is derived from an EMBL/GenBank/DDBJ whole genome shotgun (WGS) entry which is preliminary data.</text>
</comment>
<dbReference type="EMBL" id="JBHSIM010000034">
    <property type="protein sequence ID" value="MFC4833819.1"/>
    <property type="molecule type" value="Genomic_DNA"/>
</dbReference>
<keyword evidence="2" id="KW-1185">Reference proteome</keyword>
<evidence type="ECO:0000313" key="2">
    <source>
        <dbReference type="Proteomes" id="UP001595909"/>
    </source>
</evidence>
<protein>
    <submittedName>
        <fullName evidence="1">Uncharacterized protein</fullName>
    </submittedName>
</protein>
<gene>
    <name evidence="1" type="ORF">ACFPEL_15500</name>
</gene>
<proteinExistence type="predicted"/>
<name>A0ABV9RJY7_9PSEU</name>